<evidence type="ECO:0000313" key="2">
    <source>
        <dbReference type="EMBL" id="MBN7771866.1"/>
    </source>
</evidence>
<dbReference type="InterPro" id="IPR007329">
    <property type="entry name" value="FMN-bd"/>
</dbReference>
<dbReference type="GO" id="GO:0016020">
    <property type="term" value="C:membrane"/>
    <property type="evidence" value="ECO:0007669"/>
    <property type="project" value="InterPro"/>
</dbReference>
<dbReference type="EMBL" id="JAFJZZ010000001">
    <property type="protein sequence ID" value="MBN7771866.1"/>
    <property type="molecule type" value="Genomic_DNA"/>
</dbReference>
<accession>A0A939IHF2</accession>
<dbReference type="SMART" id="SM00900">
    <property type="entry name" value="FMN_bind"/>
    <property type="match status" value="1"/>
</dbReference>
<dbReference type="GO" id="GO:0010181">
    <property type="term" value="F:FMN binding"/>
    <property type="evidence" value="ECO:0007669"/>
    <property type="project" value="InterPro"/>
</dbReference>
<organism evidence="2 3">
    <name type="scientific">Clostridium aminobutyricum</name>
    <dbReference type="NCBI Taxonomy" id="33953"/>
    <lineage>
        <taxon>Bacteria</taxon>
        <taxon>Bacillati</taxon>
        <taxon>Bacillota</taxon>
        <taxon>Clostridia</taxon>
        <taxon>Eubacteriales</taxon>
        <taxon>Clostridiaceae</taxon>
        <taxon>Clostridium</taxon>
    </lineage>
</organism>
<dbReference type="Pfam" id="PF04205">
    <property type="entry name" value="FMN_bind"/>
    <property type="match status" value="1"/>
</dbReference>
<proteinExistence type="predicted"/>
<comment type="caution">
    <text evidence="2">The sequence shown here is derived from an EMBL/GenBank/DDBJ whole genome shotgun (WGS) entry which is preliminary data.</text>
</comment>
<dbReference type="AlphaFoldDB" id="A0A939IHF2"/>
<sequence>MSDKKKIMTSVIAVIVIAGLLVSLGYLAGVARYKTEVKALTFAEVELSQIPDGDYEGSCDVGLIAAKVKVDVKEGQIQHIDLLEHKNGRGEAAEAIIDDIVRRQKIDVDAISGATNSSKVIKKAVENALESAKGGTSE</sequence>
<dbReference type="RefSeq" id="WP_206580655.1">
    <property type="nucleotide sequence ID" value="NZ_JAFJZZ010000001.1"/>
</dbReference>
<evidence type="ECO:0000313" key="3">
    <source>
        <dbReference type="Proteomes" id="UP000664545"/>
    </source>
</evidence>
<protein>
    <submittedName>
        <fullName evidence="2">FMN-binding protein</fullName>
    </submittedName>
</protein>
<keyword evidence="3" id="KW-1185">Reference proteome</keyword>
<feature type="domain" description="FMN-binding" evidence="1">
    <location>
        <begin position="62"/>
        <end position="132"/>
    </location>
</feature>
<dbReference type="Proteomes" id="UP000664545">
    <property type="component" value="Unassembled WGS sequence"/>
</dbReference>
<gene>
    <name evidence="2" type="ORF">JYB65_00635</name>
</gene>
<evidence type="ECO:0000259" key="1">
    <source>
        <dbReference type="SMART" id="SM00900"/>
    </source>
</evidence>
<dbReference type="Gene3D" id="3.90.1010.20">
    <property type="match status" value="1"/>
</dbReference>
<name>A0A939IHF2_CLOAM</name>
<reference evidence="2" key="1">
    <citation type="submission" date="2021-02" db="EMBL/GenBank/DDBJ databases">
        <title>Abyssanaerobacter marinus gen.nov., sp., nov, anaerobic bacterium isolated from the Onnuri vent field of Indian Ocean and suggestion of Mogibacteriaceae fam. nov., and proposal of reclassification of ambiguous this family's genus member.</title>
        <authorList>
            <person name="Kim Y.J."/>
            <person name="Yang J.-A."/>
        </authorList>
    </citation>
    <scope>NUCLEOTIDE SEQUENCE</scope>
    <source>
        <strain evidence="2">DSM 2634</strain>
    </source>
</reference>